<dbReference type="AlphaFoldDB" id="A0A1P8ENH4"/>
<name>A0A1P8ENH4_9GAMM</name>
<dbReference type="Proteomes" id="UP000185674">
    <property type="component" value="Plasmid pGFJ2"/>
</dbReference>
<gene>
    <name evidence="1" type="ORF">BEN76_17055</name>
</gene>
<geneLocation type="plasmid" evidence="2">
    <name>pgfj2</name>
</geneLocation>
<proteinExistence type="predicted"/>
<protein>
    <submittedName>
        <fullName evidence="1">Uncharacterized protein</fullName>
    </submittedName>
</protein>
<sequence length="224" mass="25607">MAFRADEKNKEGREFAERYLLSQLTKLNDTDFQKSKYTLIDLMDELGPVVDTYPTWHPLVSDKRKTYDCIYPNTDCGYEGLDHTIAFTNGFITCPYGNGQEVIDSVNQLKYNPAAEITAEFLDVKLYSTEAKAILVRCKWNKKLASDGTIPLSIAIPLLLENELPMWRESDVAETWDSMRMYFLGQPHGRRSSLFVNQETGQGIKKIWESLINTGMFGPILIRS</sequence>
<evidence type="ECO:0000313" key="2">
    <source>
        <dbReference type="Proteomes" id="UP000185674"/>
    </source>
</evidence>
<reference evidence="1 2" key="1">
    <citation type="submission" date="2016-08" db="EMBL/GenBank/DDBJ databases">
        <title>Complete genome sequence of Acinetobacter baylyi strain GFJ2.</title>
        <authorList>
            <person name="Tabata M."/>
            <person name="Kuboki S."/>
            <person name="Gibu N."/>
            <person name="Kinouchi Y."/>
            <person name="Vangnai A."/>
            <person name="Kasai D."/>
            <person name="Fukuda M."/>
        </authorList>
    </citation>
    <scope>NUCLEOTIDE SEQUENCE [LARGE SCALE GENOMIC DNA]</scope>
    <source>
        <strain evidence="1 2">GFJ2</strain>
        <plasmid evidence="2">Plasmid pgfj2</plasmid>
    </source>
</reference>
<keyword evidence="1" id="KW-0614">Plasmid</keyword>
<accession>A0A1P8ENH4</accession>
<dbReference type="EMBL" id="CP016898">
    <property type="protein sequence ID" value="APV37756.1"/>
    <property type="molecule type" value="Genomic_DNA"/>
</dbReference>
<dbReference type="KEGG" id="asol:BEN76_17055"/>
<dbReference type="RefSeq" id="WP_076033764.1">
    <property type="nucleotide sequence ID" value="NZ_CP016898.1"/>
</dbReference>
<organism evidence="1 2">
    <name type="scientific">Acinetobacter soli</name>
    <dbReference type="NCBI Taxonomy" id="487316"/>
    <lineage>
        <taxon>Bacteria</taxon>
        <taxon>Pseudomonadati</taxon>
        <taxon>Pseudomonadota</taxon>
        <taxon>Gammaproteobacteria</taxon>
        <taxon>Moraxellales</taxon>
        <taxon>Moraxellaceae</taxon>
        <taxon>Acinetobacter</taxon>
    </lineage>
</organism>
<evidence type="ECO:0000313" key="1">
    <source>
        <dbReference type="EMBL" id="APV37756.1"/>
    </source>
</evidence>